<keyword evidence="3" id="KW-1185">Reference proteome</keyword>
<dbReference type="OrthoDB" id="3251779at2759"/>
<feature type="region of interest" description="Disordered" evidence="1">
    <location>
        <begin position="47"/>
        <end position="73"/>
    </location>
</feature>
<reference evidence="2 3" key="1">
    <citation type="submission" date="2016-03" db="EMBL/GenBank/DDBJ databases">
        <title>Whole genome sequencing of Grifola frondosa 9006-11.</title>
        <authorList>
            <person name="Min B."/>
            <person name="Park H."/>
            <person name="Kim J.-G."/>
            <person name="Cho H."/>
            <person name="Oh Y.-L."/>
            <person name="Kong W.-S."/>
            <person name="Choi I.-G."/>
        </authorList>
    </citation>
    <scope>NUCLEOTIDE SEQUENCE [LARGE SCALE GENOMIC DNA]</scope>
    <source>
        <strain evidence="2 3">9006-11</strain>
    </source>
</reference>
<proteinExistence type="predicted"/>
<evidence type="ECO:0000313" key="2">
    <source>
        <dbReference type="EMBL" id="OBZ77994.1"/>
    </source>
</evidence>
<gene>
    <name evidence="2" type="ORF">A0H81_02685</name>
</gene>
<accession>A0A1C7MST6</accession>
<evidence type="ECO:0000313" key="3">
    <source>
        <dbReference type="Proteomes" id="UP000092993"/>
    </source>
</evidence>
<dbReference type="Proteomes" id="UP000092993">
    <property type="component" value="Unassembled WGS sequence"/>
</dbReference>
<dbReference type="STRING" id="5627.A0A1C7MST6"/>
<organism evidence="2 3">
    <name type="scientific">Grifola frondosa</name>
    <name type="common">Maitake</name>
    <name type="synonym">Polyporus frondosus</name>
    <dbReference type="NCBI Taxonomy" id="5627"/>
    <lineage>
        <taxon>Eukaryota</taxon>
        <taxon>Fungi</taxon>
        <taxon>Dikarya</taxon>
        <taxon>Basidiomycota</taxon>
        <taxon>Agaricomycotina</taxon>
        <taxon>Agaricomycetes</taxon>
        <taxon>Polyporales</taxon>
        <taxon>Grifolaceae</taxon>
        <taxon>Grifola</taxon>
    </lineage>
</organism>
<comment type="caution">
    <text evidence="2">The sequence shown here is derived from an EMBL/GenBank/DDBJ whole genome shotgun (WGS) entry which is preliminary data.</text>
</comment>
<sequence length="122" mass="13395">MADTKSEASDPLMFKVLNQFRANGHLTATLPSYTVYDSTPDAGVVHLSSNGTWDEKTSNDEQTGSSDEHPLLVAGAGRLPEDVYERTLVWWRAAIRRTIVKSVAWESKVLAGMQVGGSVRCR</sequence>
<protein>
    <submittedName>
        <fullName evidence="2">Uncharacterized protein</fullName>
    </submittedName>
</protein>
<dbReference type="EMBL" id="LUGG01000002">
    <property type="protein sequence ID" value="OBZ77994.1"/>
    <property type="molecule type" value="Genomic_DNA"/>
</dbReference>
<evidence type="ECO:0000256" key="1">
    <source>
        <dbReference type="SAM" id="MobiDB-lite"/>
    </source>
</evidence>
<name>A0A1C7MST6_GRIFR</name>
<dbReference type="AlphaFoldDB" id="A0A1C7MST6"/>